<dbReference type="InterPro" id="IPR002305">
    <property type="entry name" value="aa-tRNA-synth_Ic"/>
</dbReference>
<dbReference type="GO" id="GO:0006437">
    <property type="term" value="P:tyrosyl-tRNA aminoacylation"/>
    <property type="evidence" value="ECO:0007669"/>
    <property type="project" value="InterPro"/>
</dbReference>
<evidence type="ECO:0000256" key="1">
    <source>
        <dbReference type="ARBA" id="ARBA00013160"/>
    </source>
</evidence>
<evidence type="ECO:0000256" key="7">
    <source>
        <dbReference type="ARBA" id="ARBA00033323"/>
    </source>
</evidence>
<dbReference type="InterPro" id="IPR002307">
    <property type="entry name" value="Tyr-tRNA-ligase"/>
</dbReference>
<dbReference type="SUPFAM" id="SSF52374">
    <property type="entry name" value="Nucleotidylyl transferase"/>
    <property type="match status" value="1"/>
</dbReference>
<keyword evidence="6 9" id="KW-0030">Aminoacyl-tRNA synthetase</keyword>
<dbReference type="PANTHER" id="PTHR46264:SF4">
    <property type="entry name" value="TYROSINE--TRNA LIGASE, CYTOPLASMIC"/>
    <property type="match status" value="1"/>
</dbReference>
<reference evidence="9" key="2">
    <citation type="journal article" date="2014" name="ISME J.">
        <title>Microbial stratification in low pH oxic and suboxic macroscopic growths along an acid mine drainage.</title>
        <authorList>
            <person name="Mendez-Garcia C."/>
            <person name="Mesa V."/>
            <person name="Sprenger R.R."/>
            <person name="Richter M."/>
            <person name="Diez M.S."/>
            <person name="Solano J."/>
            <person name="Bargiela R."/>
            <person name="Golyshina O.V."/>
            <person name="Manteca A."/>
            <person name="Ramos J.L."/>
            <person name="Gallego J.R."/>
            <person name="Llorente I."/>
            <person name="Martins Dos Santos V.A."/>
            <person name="Jensen O.N."/>
            <person name="Pelaez A.I."/>
            <person name="Sanchez J."/>
            <person name="Ferrer M."/>
        </authorList>
    </citation>
    <scope>NUCLEOTIDE SEQUENCE</scope>
</reference>
<evidence type="ECO:0000256" key="6">
    <source>
        <dbReference type="ARBA" id="ARBA00023146"/>
    </source>
</evidence>
<dbReference type="GO" id="GO:0004831">
    <property type="term" value="F:tyrosine-tRNA ligase activity"/>
    <property type="evidence" value="ECO:0007669"/>
    <property type="project" value="UniProtKB-EC"/>
</dbReference>
<dbReference type="Pfam" id="PF00579">
    <property type="entry name" value="tRNA-synt_1b"/>
    <property type="match status" value="1"/>
</dbReference>
<dbReference type="Gene3D" id="1.10.240.10">
    <property type="entry name" value="Tyrosyl-Transfer RNA Synthetase"/>
    <property type="match status" value="1"/>
</dbReference>
<dbReference type="PIRSF" id="PIRSF006588">
    <property type="entry name" value="TyrRS_arch_euk"/>
    <property type="match status" value="1"/>
</dbReference>
<proteinExistence type="predicted"/>
<accession>T1DGI7</accession>
<dbReference type="InterPro" id="IPR023617">
    <property type="entry name" value="Tyr-tRNA-ligase_arc/euk-type"/>
</dbReference>
<sequence length="356" mass="39714">MDLEERVARATRETVEQVTLEEIQRLFSRPDPPRAYIGFEPSGELTVAHLIPARKMLDLLEAGCDLTVFLADWHAWINEKLGRDRERIRASGRYMQAVFTALGIDPARARYRWASDLVAVPDYWARVVRVAQATSVARTRRAMTILGRGEEEENLDTAKLLYPSMQVADIFELPVDLAYGGLDQRRAHVLAREVAHHYHWPVPTALHTPLLSSLKGGGRMDLSSGAIERKMSKSDPTSGIPISAPAETIHERVKGAFCPAQTVDGNPVVEIVRYVIFPWEHRLRIRRPEKFGGPLEYESSAAFEAAWVRGEIHPQDLKAAAAEALDRLVAPVRTYLAAHPDVAPQSFLPASPDPPS</sequence>
<gene>
    <name evidence="9" type="ORF">B1A_00339</name>
</gene>
<dbReference type="GO" id="GO:0005524">
    <property type="term" value="F:ATP binding"/>
    <property type="evidence" value="ECO:0007669"/>
    <property type="project" value="UniProtKB-KW"/>
</dbReference>
<keyword evidence="5" id="KW-0648">Protein biosynthesis</keyword>
<evidence type="ECO:0000256" key="3">
    <source>
        <dbReference type="ARBA" id="ARBA00022741"/>
    </source>
</evidence>
<keyword evidence="3" id="KW-0547">Nucleotide-binding</keyword>
<dbReference type="NCBIfam" id="NF006330">
    <property type="entry name" value="PRK08560.1"/>
    <property type="match status" value="1"/>
</dbReference>
<protein>
    <recommendedName>
        <fullName evidence="1">tyrosine--tRNA ligase</fullName>
        <ecNumber evidence="1">6.1.1.1</ecNumber>
    </recommendedName>
    <alternativeName>
        <fullName evidence="7">Tyrosyl-tRNA synthetase</fullName>
    </alternativeName>
</protein>
<evidence type="ECO:0000256" key="5">
    <source>
        <dbReference type="ARBA" id="ARBA00022917"/>
    </source>
</evidence>
<dbReference type="InterPro" id="IPR014729">
    <property type="entry name" value="Rossmann-like_a/b/a_fold"/>
</dbReference>
<evidence type="ECO:0000256" key="8">
    <source>
        <dbReference type="ARBA" id="ARBA00048248"/>
    </source>
</evidence>
<dbReference type="EMBL" id="AUZX01000261">
    <property type="protein sequence ID" value="EQD80960.1"/>
    <property type="molecule type" value="Genomic_DNA"/>
</dbReference>
<comment type="catalytic activity">
    <reaction evidence="8">
        <text>tRNA(Tyr) + L-tyrosine + ATP = L-tyrosyl-tRNA(Tyr) + AMP + diphosphate + H(+)</text>
        <dbReference type="Rhea" id="RHEA:10220"/>
        <dbReference type="Rhea" id="RHEA-COMP:9706"/>
        <dbReference type="Rhea" id="RHEA-COMP:9707"/>
        <dbReference type="ChEBI" id="CHEBI:15378"/>
        <dbReference type="ChEBI" id="CHEBI:30616"/>
        <dbReference type="ChEBI" id="CHEBI:33019"/>
        <dbReference type="ChEBI" id="CHEBI:58315"/>
        <dbReference type="ChEBI" id="CHEBI:78442"/>
        <dbReference type="ChEBI" id="CHEBI:78536"/>
        <dbReference type="ChEBI" id="CHEBI:456215"/>
        <dbReference type="EC" id="6.1.1.1"/>
    </reaction>
</comment>
<dbReference type="PANTHER" id="PTHR46264">
    <property type="entry name" value="TYROSINE-TRNA LIGASE"/>
    <property type="match status" value="1"/>
</dbReference>
<organism evidence="9">
    <name type="scientific">mine drainage metagenome</name>
    <dbReference type="NCBI Taxonomy" id="410659"/>
    <lineage>
        <taxon>unclassified sequences</taxon>
        <taxon>metagenomes</taxon>
        <taxon>ecological metagenomes</taxon>
    </lineage>
</organism>
<evidence type="ECO:0000256" key="4">
    <source>
        <dbReference type="ARBA" id="ARBA00022840"/>
    </source>
</evidence>
<dbReference type="PRINTS" id="PR01040">
    <property type="entry name" value="TRNASYNTHTYR"/>
</dbReference>
<reference evidence="9" key="1">
    <citation type="submission" date="2013-08" db="EMBL/GenBank/DDBJ databases">
        <authorList>
            <person name="Mendez C."/>
            <person name="Richter M."/>
            <person name="Ferrer M."/>
            <person name="Sanchez J."/>
        </authorList>
    </citation>
    <scope>NUCLEOTIDE SEQUENCE</scope>
</reference>
<keyword evidence="2" id="KW-0436">Ligase</keyword>
<dbReference type="AlphaFoldDB" id="T1DGI7"/>
<keyword evidence="4" id="KW-0067">ATP-binding</keyword>
<name>T1DGI7_9ZZZZ</name>
<dbReference type="InterPro" id="IPR050489">
    <property type="entry name" value="Tyr-tRNA_synthase"/>
</dbReference>
<evidence type="ECO:0000313" key="9">
    <source>
        <dbReference type="EMBL" id="EQD80960.1"/>
    </source>
</evidence>
<comment type="caution">
    <text evidence="9">The sequence shown here is derived from an EMBL/GenBank/DDBJ whole genome shotgun (WGS) entry which is preliminary data.</text>
</comment>
<dbReference type="EC" id="6.1.1.1" evidence="1"/>
<evidence type="ECO:0000256" key="2">
    <source>
        <dbReference type="ARBA" id="ARBA00022598"/>
    </source>
</evidence>
<dbReference type="GO" id="GO:0005737">
    <property type="term" value="C:cytoplasm"/>
    <property type="evidence" value="ECO:0007669"/>
    <property type="project" value="TreeGrafter"/>
</dbReference>
<dbReference type="Gene3D" id="3.40.50.620">
    <property type="entry name" value="HUPs"/>
    <property type="match status" value="1"/>
</dbReference>